<evidence type="ECO:0000313" key="1">
    <source>
        <dbReference type="EMBL" id="MFD2755460.1"/>
    </source>
</evidence>
<keyword evidence="2" id="KW-1185">Reference proteome</keyword>
<protein>
    <submittedName>
        <fullName evidence="1">Uncharacterized protein</fullName>
    </submittedName>
</protein>
<reference evidence="2" key="1">
    <citation type="journal article" date="2019" name="Int. J. Syst. Evol. Microbiol.">
        <title>The Global Catalogue of Microorganisms (GCM) 10K type strain sequencing project: providing services to taxonomists for standard genome sequencing and annotation.</title>
        <authorList>
            <consortium name="The Broad Institute Genomics Platform"/>
            <consortium name="The Broad Institute Genome Sequencing Center for Infectious Disease"/>
            <person name="Wu L."/>
            <person name="Ma J."/>
        </authorList>
    </citation>
    <scope>NUCLEOTIDE SEQUENCE [LARGE SCALE GENOMIC DNA]</scope>
    <source>
        <strain evidence="2">TISTR 1906</strain>
    </source>
</reference>
<dbReference type="PROSITE" id="PS51257">
    <property type="entry name" value="PROKAR_LIPOPROTEIN"/>
    <property type="match status" value="1"/>
</dbReference>
<sequence>MKPQMTAIARVIATVVLPTALVACGGGDGSSGSQSQDKSTTLKISGTAATGAAMASAAINVLCAAGNATATSGTDGTYTASITNGTLPCVLSATSADGKTTLHSMLAGSGQTASATANITPLSELLVAQFAGTDPKSFFDAFGVSPKAVDPSAVVTAQKALAQALAAFIDISTVSDIVGGPLQAGSGANGTAANYDGVLDKLGAKLASAEIKLSDLTAAAALGGTNLSTIVNTVLAPAAAADCPGLKTGTLRYVDLLGSGTGTLAVDVATMKIDGQALAGSACNYTATINNVAGTRILVSRSGVMTMLSGSGMTGKAMIAFPEQVLSVAALAGSYDRVGYSKTFDTQIGDYGDTEFSADGANGLSHNCPSGAEACAPDTQSKGTLVANPAGGFDYMEKGISQDRVFAFRNASGKTLLLAQGSDTNNPSIAALVSKGKLALPPVGNSSSYWQFQLNAGGLTMQPDDTNTVTAVDDTTGTVTRSFASDSHTDTITYNIPFDGMRYRARNACTGAGGQGAGSCSGVVQLPFGGMTLATRADTNINARFLSVSVVKP</sequence>
<evidence type="ECO:0000313" key="2">
    <source>
        <dbReference type="Proteomes" id="UP001597463"/>
    </source>
</evidence>
<name>A0ABW5UPW6_9BURK</name>
<gene>
    <name evidence="1" type="ORF">ACFSW6_15295</name>
</gene>
<comment type="caution">
    <text evidence="1">The sequence shown here is derived from an EMBL/GenBank/DDBJ whole genome shotgun (WGS) entry which is preliminary data.</text>
</comment>
<proteinExistence type="predicted"/>
<dbReference type="Proteomes" id="UP001597463">
    <property type="component" value="Unassembled WGS sequence"/>
</dbReference>
<dbReference type="EMBL" id="JBHUMV010000007">
    <property type="protein sequence ID" value="MFD2755460.1"/>
    <property type="molecule type" value="Genomic_DNA"/>
</dbReference>
<accession>A0ABW5UPW6</accession>
<dbReference type="RefSeq" id="WP_066482371.1">
    <property type="nucleotide sequence ID" value="NZ_BCNT01000018.1"/>
</dbReference>
<organism evidence="1 2">
    <name type="scientific">Comamonas terrae</name>
    <dbReference type="NCBI Taxonomy" id="673548"/>
    <lineage>
        <taxon>Bacteria</taxon>
        <taxon>Pseudomonadati</taxon>
        <taxon>Pseudomonadota</taxon>
        <taxon>Betaproteobacteria</taxon>
        <taxon>Burkholderiales</taxon>
        <taxon>Comamonadaceae</taxon>
        <taxon>Comamonas</taxon>
    </lineage>
</organism>